<dbReference type="AlphaFoldDB" id="A0A832CPC9"/>
<feature type="transmembrane region" description="Helical" evidence="1">
    <location>
        <begin position="12"/>
        <end position="35"/>
    </location>
</feature>
<gene>
    <name evidence="2" type="ORF">ENU41_00975</name>
</gene>
<evidence type="ECO:0000313" key="2">
    <source>
        <dbReference type="EMBL" id="HGQ35238.1"/>
    </source>
</evidence>
<comment type="caution">
    <text evidence="2">The sequence shown here is derived from an EMBL/GenBank/DDBJ whole genome shotgun (WGS) entry which is preliminary data.</text>
</comment>
<accession>A0A832CPC9</accession>
<evidence type="ECO:0008006" key="3">
    <source>
        <dbReference type="Google" id="ProtNLM"/>
    </source>
</evidence>
<evidence type="ECO:0000256" key="1">
    <source>
        <dbReference type="SAM" id="Phobius"/>
    </source>
</evidence>
<name>A0A832CPC9_9CREN</name>
<keyword evidence="1" id="KW-0812">Transmembrane</keyword>
<keyword evidence="1" id="KW-1133">Transmembrane helix</keyword>
<sequence>MDKSKLFRYGLSELLAITIGIAITIAIGVMLYMFIPNFMSSTTQQQKISLMILSANAIDNRNASISIAIRNLGTKAIDKINISIIGTNLNTIKLLVPSNYGALSNNVITLDLSSLPLIPGQEIPVVFIISGNPIISGTKVSILVTAKFVDGSLTAVSSSTIIM</sequence>
<proteinExistence type="predicted"/>
<organism evidence="2">
    <name type="scientific">Ignisphaera aggregans</name>
    <dbReference type="NCBI Taxonomy" id="334771"/>
    <lineage>
        <taxon>Archaea</taxon>
        <taxon>Thermoproteota</taxon>
        <taxon>Thermoprotei</taxon>
        <taxon>Desulfurococcales</taxon>
        <taxon>Desulfurococcaceae</taxon>
        <taxon>Ignisphaera</taxon>
    </lineage>
</organism>
<protein>
    <recommendedName>
        <fullName evidence="3">Flagellin</fullName>
    </recommendedName>
</protein>
<dbReference type="EMBL" id="DTCK01000008">
    <property type="protein sequence ID" value="HGQ35238.1"/>
    <property type="molecule type" value="Genomic_DNA"/>
</dbReference>
<keyword evidence="1" id="KW-0472">Membrane</keyword>
<reference evidence="2" key="1">
    <citation type="journal article" date="2020" name="mSystems">
        <title>Genome- and Community-Level Interaction Insights into Carbon Utilization and Element Cycling Functions of Hydrothermarchaeota in Hydrothermal Sediment.</title>
        <authorList>
            <person name="Zhou Z."/>
            <person name="Liu Y."/>
            <person name="Xu W."/>
            <person name="Pan J."/>
            <person name="Luo Z.H."/>
            <person name="Li M."/>
        </authorList>
    </citation>
    <scope>NUCLEOTIDE SEQUENCE</scope>
    <source>
        <strain evidence="2">SpSt-667</strain>
    </source>
</reference>